<sequence>MAAPSTIALMPTHLQTLHPSTTGFTLNKCAFPRNNAGETSTTVTDILLIDNHDSFTHLLADLVQRASGITPRIVANDAPATQLRLDDADLIIISPGPGEPTRANLKASAVALDQDHTPVIGVCLGHQAIAFLAGAGLRRAPFPMHGLESLVQHSSEGIFAGLPQPLPVIRYHSLDVAPHPDIEVLATAEDGTIMALKHRHKPQWGVQFHPESIGTHSGVQLMQNLLAATGIMRQWHRSTAPLHAPAEVAAGLREHFPYVCWFDTATADTATSGMHLVAAGQKLIDVDSIPPARLSPDSSSGHTFVPGALGVLSYEASDGTDGGTFTEQLLQPEVVYQIVDGQAFLLSPDDARLTEVPLAVVAPARIQAPVRIRHSRQNYRELVEQCQAEIAAGNSYELCLTTSAHAEVDVDPLALYLQLRQVSPSPMAGCYLSPQRAVLSASPERFLSVRQSVAAASPIKGTRPRGQTPESDRQLAEDLATSRKDRAENLMIVDLLRNDLARTCTDIAVPELCAVHSFTHAHQMISTITGRIAPGRRTADVVRLAFPGGSMTGAPKQSSMDILARLEGQPRGDYSGIMGYISADGDADFSILIRTLVLADGRATYGAGGAITRLSDADEEYDEVLVKLRPFLAVLGNDDLH</sequence>
<dbReference type="GO" id="GO:0046820">
    <property type="term" value="F:4-amino-4-deoxychorismate synthase activity"/>
    <property type="evidence" value="ECO:0007669"/>
    <property type="project" value="UniProtKB-EC"/>
</dbReference>
<dbReference type="Pfam" id="PF00425">
    <property type="entry name" value="Chorismate_bind"/>
    <property type="match status" value="1"/>
</dbReference>
<dbReference type="PROSITE" id="PS50096">
    <property type="entry name" value="IQ"/>
    <property type="match status" value="1"/>
</dbReference>
<accession>A0A0G3GUW0</accession>
<dbReference type="GO" id="GO:0008153">
    <property type="term" value="P:4-aminobenzoate biosynthetic process"/>
    <property type="evidence" value="ECO:0007669"/>
    <property type="project" value="TreeGrafter"/>
</dbReference>
<evidence type="ECO:0000313" key="7">
    <source>
        <dbReference type="Proteomes" id="UP000035368"/>
    </source>
</evidence>
<dbReference type="GO" id="GO:0004519">
    <property type="term" value="F:endonuclease activity"/>
    <property type="evidence" value="ECO:0007669"/>
    <property type="project" value="InterPro"/>
</dbReference>
<dbReference type="PRINTS" id="PR00096">
    <property type="entry name" value="GATASE"/>
</dbReference>
<dbReference type="PRINTS" id="PR00097">
    <property type="entry name" value="ANTSNTHASEII"/>
</dbReference>
<keyword evidence="6" id="KW-0032">Aminotransferase</keyword>
<evidence type="ECO:0000256" key="1">
    <source>
        <dbReference type="ARBA" id="ARBA00005970"/>
    </source>
</evidence>
<name>A0A0G3GUW0_9CORY</name>
<dbReference type="InterPro" id="IPR006221">
    <property type="entry name" value="TrpG/PapA_dom"/>
</dbReference>
<dbReference type="InterPro" id="IPR017926">
    <property type="entry name" value="GATASE"/>
</dbReference>
<keyword evidence="7" id="KW-1185">Reference proteome</keyword>
<dbReference type="GO" id="GO:0000162">
    <property type="term" value="P:L-tryptophan biosynthetic process"/>
    <property type="evidence" value="ECO:0007669"/>
    <property type="project" value="TreeGrafter"/>
</dbReference>
<reference evidence="6 7" key="1">
    <citation type="submission" date="2015-05" db="EMBL/GenBank/DDBJ databases">
        <title>Complete genome sequence of Corynebacterium epidermidicanis DSM 45586, isolated from the skin of a dog suffering from pruritus.</title>
        <authorList>
            <person name="Ruckert C."/>
            <person name="Albersmeier A."/>
            <person name="Winkler A."/>
            <person name="Tauch A."/>
        </authorList>
    </citation>
    <scope>NUCLEOTIDE SEQUENCE [LARGE SCALE GENOMIC DNA]</scope>
    <source>
        <strain evidence="6 7">DSM 45586</strain>
    </source>
</reference>
<dbReference type="CDD" id="cd01743">
    <property type="entry name" value="GATase1_Anthranilate_Synthase"/>
    <property type="match status" value="1"/>
</dbReference>
<dbReference type="Gene3D" id="3.60.120.10">
    <property type="entry name" value="Anthranilate synthase"/>
    <property type="match status" value="1"/>
</dbReference>
<protein>
    <recommendedName>
        <fullName evidence="2">aminodeoxychorismate synthase</fullName>
        <ecNumber evidence="2">2.6.1.85</ecNumber>
    </recommendedName>
</protein>
<dbReference type="STRING" id="1050174.CEPID_03665"/>
<dbReference type="GO" id="GO:0005737">
    <property type="term" value="C:cytoplasm"/>
    <property type="evidence" value="ECO:0007669"/>
    <property type="project" value="TreeGrafter"/>
</dbReference>
<organism evidence="6 7">
    <name type="scientific">Corynebacterium epidermidicanis</name>
    <dbReference type="NCBI Taxonomy" id="1050174"/>
    <lineage>
        <taxon>Bacteria</taxon>
        <taxon>Bacillati</taxon>
        <taxon>Actinomycetota</taxon>
        <taxon>Actinomycetes</taxon>
        <taxon>Mycobacteriales</taxon>
        <taxon>Corynebacteriaceae</taxon>
        <taxon>Corynebacterium</taxon>
    </lineage>
</organism>
<dbReference type="KEGG" id="cei:CEPID_03665"/>
<dbReference type="InterPro" id="IPR015890">
    <property type="entry name" value="Chorismate_C"/>
</dbReference>
<dbReference type="EMBL" id="CP011541">
    <property type="protein sequence ID" value="AKK02607.1"/>
    <property type="molecule type" value="Genomic_DNA"/>
</dbReference>
<evidence type="ECO:0000256" key="2">
    <source>
        <dbReference type="ARBA" id="ARBA00013139"/>
    </source>
</evidence>
<dbReference type="AlphaFoldDB" id="A0A0G3GUW0"/>
<feature type="domain" description="DOD-type homing endonuclease" evidence="5">
    <location>
        <begin position="577"/>
        <end position="637"/>
    </location>
</feature>
<dbReference type="Proteomes" id="UP000035368">
    <property type="component" value="Chromosome"/>
</dbReference>
<evidence type="ECO:0000256" key="4">
    <source>
        <dbReference type="ARBA" id="ARBA00022962"/>
    </source>
</evidence>
<evidence type="ECO:0000313" key="6">
    <source>
        <dbReference type="EMBL" id="AKK02607.1"/>
    </source>
</evidence>
<proteinExistence type="inferred from homology"/>
<dbReference type="SUPFAM" id="SSF56322">
    <property type="entry name" value="ADC synthase"/>
    <property type="match status" value="1"/>
</dbReference>
<evidence type="ECO:0000256" key="3">
    <source>
        <dbReference type="ARBA" id="ARBA00022679"/>
    </source>
</evidence>
<dbReference type="InterPro" id="IPR005801">
    <property type="entry name" value="ADC_synthase"/>
</dbReference>
<evidence type="ECO:0000259" key="5">
    <source>
        <dbReference type="PROSITE" id="PS50819"/>
    </source>
</evidence>
<dbReference type="PROSITE" id="PS51273">
    <property type="entry name" value="GATASE_TYPE_1"/>
    <property type="match status" value="1"/>
</dbReference>
<gene>
    <name evidence="6" type="primary">pab</name>
    <name evidence="6" type="ORF">CEPID_03665</name>
</gene>
<dbReference type="InterPro" id="IPR029062">
    <property type="entry name" value="Class_I_gatase-like"/>
</dbReference>
<dbReference type="PATRIC" id="fig|1050174.4.peg.742"/>
<keyword evidence="4" id="KW-0315">Glutamine amidotransferase</keyword>
<dbReference type="PANTHER" id="PTHR11236:SF18">
    <property type="entry name" value="AMINODEOXYCHORISMATE SYNTHASE"/>
    <property type="match status" value="1"/>
</dbReference>
<dbReference type="InterPro" id="IPR004042">
    <property type="entry name" value="Intein_endonuc_central"/>
</dbReference>
<dbReference type="InterPro" id="IPR019999">
    <property type="entry name" value="Anth_synth_I-like"/>
</dbReference>
<dbReference type="Pfam" id="PF00117">
    <property type="entry name" value="GATase"/>
    <property type="match status" value="1"/>
</dbReference>
<dbReference type="PANTHER" id="PTHR11236">
    <property type="entry name" value="AMINOBENZOATE/ANTHRANILATE SYNTHASE"/>
    <property type="match status" value="1"/>
</dbReference>
<dbReference type="PRINTS" id="PR00099">
    <property type="entry name" value="CPSGATASE"/>
</dbReference>
<dbReference type="EC" id="2.6.1.85" evidence="2"/>
<comment type="similarity">
    <text evidence="1">In the C-terminal section; belongs to the anthranilate synthase component I family.</text>
</comment>
<dbReference type="SUPFAM" id="SSF52317">
    <property type="entry name" value="Class I glutamine amidotransferase-like"/>
    <property type="match status" value="1"/>
</dbReference>
<dbReference type="PROSITE" id="PS50819">
    <property type="entry name" value="INTEIN_ENDONUCLEASE"/>
    <property type="match status" value="1"/>
</dbReference>
<keyword evidence="3 6" id="KW-0808">Transferase</keyword>
<dbReference type="Gene3D" id="3.40.50.880">
    <property type="match status" value="1"/>
</dbReference>
<dbReference type="NCBIfam" id="TIGR00566">
    <property type="entry name" value="trpG_papA"/>
    <property type="match status" value="1"/>
</dbReference>